<name>A0A0B0EIW5_9BACT</name>
<comment type="caution">
    <text evidence="1">The sequence shown here is derived from an EMBL/GenBank/DDBJ whole genome shotgun (WGS) entry which is preliminary data.</text>
</comment>
<organism evidence="1 2">
    <name type="scientific">Candidatus Scalindua brodae</name>
    <dbReference type="NCBI Taxonomy" id="237368"/>
    <lineage>
        <taxon>Bacteria</taxon>
        <taxon>Pseudomonadati</taxon>
        <taxon>Planctomycetota</taxon>
        <taxon>Candidatus Brocadiia</taxon>
        <taxon>Candidatus Brocadiales</taxon>
        <taxon>Candidatus Scalinduaceae</taxon>
        <taxon>Candidatus Scalindua</taxon>
    </lineage>
</organism>
<dbReference type="AlphaFoldDB" id="A0A0B0EIW5"/>
<accession>A0A0B0EIW5</accession>
<evidence type="ECO:0000313" key="2">
    <source>
        <dbReference type="Proteomes" id="UP000030652"/>
    </source>
</evidence>
<dbReference type="Proteomes" id="UP000030652">
    <property type="component" value="Unassembled WGS sequence"/>
</dbReference>
<sequence length="81" mass="9812">MRLDKGQIEVVDKRVAEILRRKTGQERLKMVWDSWTYFYQRLNAHLRNAHPEWTQEEIQKEIVKRVSYGTKRTDESDYSGI</sequence>
<dbReference type="EMBL" id="JRYO01000250">
    <property type="protein sequence ID" value="KHE90645.1"/>
    <property type="molecule type" value="Genomic_DNA"/>
</dbReference>
<gene>
    <name evidence="1" type="ORF">SCABRO_03601</name>
</gene>
<reference evidence="1 2" key="1">
    <citation type="submission" date="2014-10" db="EMBL/GenBank/DDBJ databases">
        <title>Draft genome of anammox bacterium scalindua brodae, obtained using differential coverage binning of sequence data from two enrichment reactors.</title>
        <authorList>
            <person name="Speth D.R."/>
            <person name="Russ L."/>
            <person name="Kartal B."/>
            <person name="Op den Camp H.J."/>
            <person name="Dutilh B.E."/>
            <person name="Jetten M.S."/>
        </authorList>
    </citation>
    <scope>NUCLEOTIDE SEQUENCE [LARGE SCALE GENOMIC DNA]</scope>
    <source>
        <strain evidence="1">RU1</strain>
    </source>
</reference>
<evidence type="ECO:0000313" key="1">
    <source>
        <dbReference type="EMBL" id="KHE90645.1"/>
    </source>
</evidence>
<protein>
    <submittedName>
        <fullName evidence="1">Uncharacterized protein</fullName>
    </submittedName>
</protein>
<proteinExistence type="predicted"/>